<evidence type="ECO:0000256" key="1">
    <source>
        <dbReference type="SAM" id="SignalP"/>
    </source>
</evidence>
<keyword evidence="1" id="KW-0732">Signal</keyword>
<keyword evidence="3" id="KW-1185">Reference proteome</keyword>
<dbReference type="Proteomes" id="UP001486808">
    <property type="component" value="Unassembled WGS sequence"/>
</dbReference>
<dbReference type="RefSeq" id="WP_353388113.1">
    <property type="nucleotide sequence ID" value="NZ_BAABWD010000002.1"/>
</dbReference>
<evidence type="ECO:0000313" key="2">
    <source>
        <dbReference type="EMBL" id="GAA6131490.1"/>
    </source>
</evidence>
<organism evidence="2 3">
    <name type="scientific">Halopseudomonas sabulinigri</name>
    <dbReference type="NCBI Taxonomy" id="472181"/>
    <lineage>
        <taxon>Bacteria</taxon>
        <taxon>Pseudomonadati</taxon>
        <taxon>Pseudomonadota</taxon>
        <taxon>Gammaproteobacteria</taxon>
        <taxon>Pseudomonadales</taxon>
        <taxon>Pseudomonadaceae</taxon>
        <taxon>Halopseudomonas</taxon>
    </lineage>
</organism>
<name>A0ABP9ZPV1_9GAMM</name>
<dbReference type="EMBL" id="BAABWD010000002">
    <property type="protein sequence ID" value="GAA6131490.1"/>
    <property type="molecule type" value="Genomic_DNA"/>
</dbReference>
<reference evidence="2 3" key="1">
    <citation type="submission" date="2024-04" db="EMBL/GenBank/DDBJ databases">
        <title>Draft genome sequence of Halopseudomonas sabulinigri NBRC 116187.</title>
        <authorList>
            <person name="Miyakawa T."/>
            <person name="Kusuya Y."/>
            <person name="Miura T."/>
        </authorList>
    </citation>
    <scope>NUCLEOTIDE SEQUENCE [LARGE SCALE GENOMIC DNA]</scope>
    <source>
        <strain evidence="2 3">4NH20-0042</strain>
    </source>
</reference>
<evidence type="ECO:0000313" key="3">
    <source>
        <dbReference type="Proteomes" id="UP001486808"/>
    </source>
</evidence>
<accession>A0ABP9ZPV1</accession>
<protein>
    <recommendedName>
        <fullName evidence="4">Lipoprotein</fullName>
    </recommendedName>
</protein>
<comment type="caution">
    <text evidence="2">The sequence shown here is derived from an EMBL/GenBank/DDBJ whole genome shotgun (WGS) entry which is preliminary data.</text>
</comment>
<gene>
    <name evidence="2" type="ORF">NBRC116187_18500</name>
</gene>
<evidence type="ECO:0008006" key="4">
    <source>
        <dbReference type="Google" id="ProtNLM"/>
    </source>
</evidence>
<feature type="signal peptide" evidence="1">
    <location>
        <begin position="1"/>
        <end position="20"/>
    </location>
</feature>
<feature type="chain" id="PRO_5047477963" description="Lipoprotein" evidence="1">
    <location>
        <begin position="21"/>
        <end position="244"/>
    </location>
</feature>
<proteinExistence type="predicted"/>
<sequence>MSLVKKIALSLVFFYLAGCASGVKPNNLNTPEKISCINFAERESYQIKRGLLDIVWETRLERGPYISEKVDAEGAYFRAPQGGVYFGRPDMASRPSGLGSHMTYEGGIYVPHDANKTPRIYTYFSTQAVPPVVPEEGLNCSNIGVVRDPVTAKLEVYKYAGSGALGGVVGKRLAGSGGITYGQAAAGGLIGGAIVAGLINMDVGKIFLNPSPPEDDSFAAKLRLYSAAVTEIKESSSDEPLNQK</sequence>